<proteinExistence type="predicted"/>
<dbReference type="Proteomes" id="UP000634660">
    <property type="component" value="Unassembled WGS sequence"/>
</dbReference>
<protein>
    <submittedName>
        <fullName evidence="2">Uncharacterized protein</fullName>
    </submittedName>
</protein>
<evidence type="ECO:0000313" key="2">
    <source>
        <dbReference type="EMBL" id="QEU78016.1"/>
    </source>
</evidence>
<reference evidence="1" key="3">
    <citation type="submission" date="2020-09" db="EMBL/GenBank/DDBJ databases">
        <authorList>
            <person name="Sun Q."/>
            <person name="Ohkuma M."/>
        </authorList>
    </citation>
    <scope>NUCLEOTIDE SEQUENCE</scope>
    <source>
        <strain evidence="1">JCM 4834</strain>
    </source>
</reference>
<reference evidence="2 3" key="2">
    <citation type="submission" date="2017-09" db="EMBL/GenBank/DDBJ databases">
        <authorList>
            <person name="Lee N."/>
            <person name="Cho B.-K."/>
        </authorList>
    </citation>
    <scope>NUCLEOTIDE SEQUENCE [LARGE SCALE GENOMIC DNA]</scope>
    <source>
        <strain evidence="2 3">ATCC 27467</strain>
    </source>
</reference>
<sequence>MARAEKEEIPEFDRDVWEYLTYAPGRTCSACSRKVKPLEPVRRRVEDRTSGAPVIVYRHNKCPSARAVAA</sequence>
<dbReference type="EMBL" id="BMVX01000004">
    <property type="protein sequence ID" value="GGZ56819.1"/>
    <property type="molecule type" value="Genomic_DNA"/>
</dbReference>
<gene>
    <name evidence="2" type="ORF">CP968_06735</name>
    <name evidence="1" type="ORF">GCM10010371_15460</name>
</gene>
<dbReference type="EMBL" id="CP023701">
    <property type="protein sequence ID" value="QEU78016.1"/>
    <property type="molecule type" value="Genomic_DNA"/>
</dbReference>
<dbReference type="KEGG" id="ssub:CP968_06735"/>
<dbReference type="AlphaFoldDB" id="A0A5P2UFJ7"/>
<dbReference type="OrthoDB" id="4275475at2"/>
<accession>A0A5P2UFJ7</accession>
<evidence type="ECO:0000313" key="1">
    <source>
        <dbReference type="EMBL" id="GGZ56819.1"/>
    </source>
</evidence>
<name>A0A5P2UFJ7_9ACTN</name>
<evidence type="ECO:0000313" key="3">
    <source>
        <dbReference type="Proteomes" id="UP000326831"/>
    </source>
</evidence>
<dbReference type="Proteomes" id="UP000326831">
    <property type="component" value="Chromosome"/>
</dbReference>
<organism evidence="2 3">
    <name type="scientific">Streptomyces subrutilus</name>
    <dbReference type="NCBI Taxonomy" id="36818"/>
    <lineage>
        <taxon>Bacteria</taxon>
        <taxon>Bacillati</taxon>
        <taxon>Actinomycetota</taxon>
        <taxon>Actinomycetes</taxon>
        <taxon>Kitasatosporales</taxon>
        <taxon>Streptomycetaceae</taxon>
        <taxon>Streptomyces</taxon>
    </lineage>
</organism>
<keyword evidence="3" id="KW-1185">Reference proteome</keyword>
<reference evidence="1" key="1">
    <citation type="journal article" date="2014" name="Int. J. Syst. Evol. Microbiol.">
        <title>Complete genome sequence of Corynebacterium casei LMG S-19264T (=DSM 44701T), isolated from a smear-ripened cheese.</title>
        <authorList>
            <consortium name="US DOE Joint Genome Institute (JGI-PGF)"/>
            <person name="Walter F."/>
            <person name="Albersmeier A."/>
            <person name="Kalinowski J."/>
            <person name="Ruckert C."/>
        </authorList>
    </citation>
    <scope>NUCLEOTIDE SEQUENCE</scope>
    <source>
        <strain evidence="1">JCM 4834</strain>
    </source>
</reference>